<dbReference type="RefSeq" id="WP_058247398.1">
    <property type="nucleotide sequence ID" value="NZ_CYSE01000003.1"/>
</dbReference>
<protein>
    <submittedName>
        <fullName evidence="1">Methyl-accepting chemotaxis protein (MCP) signaling domain protein</fullName>
    </submittedName>
</protein>
<evidence type="ECO:0000313" key="1">
    <source>
        <dbReference type="EMBL" id="CUH78274.1"/>
    </source>
</evidence>
<proteinExistence type="predicted"/>
<dbReference type="SUPFAM" id="SSF58104">
    <property type="entry name" value="Methyl-accepting chemotaxis protein (MCP) signaling domain"/>
    <property type="match status" value="1"/>
</dbReference>
<evidence type="ECO:0000313" key="2">
    <source>
        <dbReference type="Proteomes" id="UP000054935"/>
    </source>
</evidence>
<gene>
    <name evidence="1" type="ORF">TRN7648_01889</name>
</gene>
<dbReference type="Proteomes" id="UP000054935">
    <property type="component" value="Unassembled WGS sequence"/>
</dbReference>
<accession>A0A0P1G9X9</accession>
<dbReference type="AlphaFoldDB" id="A0A0P1G9X9"/>
<organism evidence="1 2">
    <name type="scientific">Tropicibacter naphthalenivorans</name>
    <dbReference type="NCBI Taxonomy" id="441103"/>
    <lineage>
        <taxon>Bacteria</taxon>
        <taxon>Pseudomonadati</taxon>
        <taxon>Pseudomonadota</taxon>
        <taxon>Alphaproteobacteria</taxon>
        <taxon>Rhodobacterales</taxon>
        <taxon>Roseobacteraceae</taxon>
        <taxon>Tropicibacter</taxon>
    </lineage>
</organism>
<dbReference type="STRING" id="441103.TRN7648_01889"/>
<dbReference type="EMBL" id="CYSE01000003">
    <property type="protein sequence ID" value="CUH78274.1"/>
    <property type="molecule type" value="Genomic_DNA"/>
</dbReference>
<keyword evidence="2" id="KW-1185">Reference proteome</keyword>
<dbReference type="Gene3D" id="1.10.287.950">
    <property type="entry name" value="Methyl-accepting chemotaxis protein"/>
    <property type="match status" value="1"/>
</dbReference>
<name>A0A0P1G9X9_9RHOB</name>
<sequence>MVKDILDRVNGINDRSEHMEARLAELVSEIANVAASFARIDAATQEQNDSIRQVAANQRQLDQSNQANAAAVGQASNQVRAFEGTVAQINQRIAEFRTESAGAATEQRASA</sequence>
<reference evidence="1 2" key="1">
    <citation type="submission" date="2015-09" db="EMBL/GenBank/DDBJ databases">
        <authorList>
            <consortium name="Swine Surveillance"/>
        </authorList>
    </citation>
    <scope>NUCLEOTIDE SEQUENCE [LARGE SCALE GENOMIC DNA]</scope>
    <source>
        <strain evidence="1 2">CECT 7648</strain>
    </source>
</reference>